<dbReference type="GO" id="GO:0016491">
    <property type="term" value="F:oxidoreductase activity"/>
    <property type="evidence" value="ECO:0007669"/>
    <property type="project" value="InterPro"/>
</dbReference>
<dbReference type="Proteomes" id="UP000011863">
    <property type="component" value="Chromosome"/>
</dbReference>
<dbReference type="InterPro" id="IPR009078">
    <property type="entry name" value="Ferritin-like_SF"/>
</dbReference>
<evidence type="ECO:0008006" key="3">
    <source>
        <dbReference type="Google" id="ProtNLM"/>
    </source>
</evidence>
<proteinExistence type="predicted"/>
<evidence type="ECO:0000313" key="1">
    <source>
        <dbReference type="EMBL" id="BAN03037.1"/>
    </source>
</evidence>
<gene>
    <name evidence="1" type="ORF">YM304_27230</name>
</gene>
<dbReference type="AlphaFoldDB" id="A0A6C7E8J5"/>
<organism evidence="1 2">
    <name type="scientific">Ilumatobacter coccineus (strain NBRC 103263 / KCTC 29153 / YM16-304)</name>
    <dbReference type="NCBI Taxonomy" id="1313172"/>
    <lineage>
        <taxon>Bacteria</taxon>
        <taxon>Bacillati</taxon>
        <taxon>Actinomycetota</taxon>
        <taxon>Acidimicrobiia</taxon>
        <taxon>Acidimicrobiales</taxon>
        <taxon>Ilumatobacteraceae</taxon>
        <taxon>Ilumatobacter</taxon>
    </lineage>
</organism>
<dbReference type="EMBL" id="AP012057">
    <property type="protein sequence ID" value="BAN03037.1"/>
    <property type="molecule type" value="Genomic_DNA"/>
</dbReference>
<dbReference type="Gene3D" id="1.10.620.20">
    <property type="entry name" value="Ribonucleotide Reductase, subunit A"/>
    <property type="match status" value="1"/>
</dbReference>
<protein>
    <recommendedName>
        <fullName evidence="3">Ferritin-like domain-containing protein</fullName>
    </recommendedName>
</protein>
<dbReference type="KEGG" id="aym:YM304_27230"/>
<accession>A0A6C7E8J5</accession>
<dbReference type="SUPFAM" id="SSF47240">
    <property type="entry name" value="Ferritin-like"/>
    <property type="match status" value="1"/>
</dbReference>
<evidence type="ECO:0000313" key="2">
    <source>
        <dbReference type="Proteomes" id="UP000011863"/>
    </source>
</evidence>
<name>A0A6C7E8J5_ILUCY</name>
<dbReference type="InterPro" id="IPR012348">
    <property type="entry name" value="RNR-like"/>
</dbReference>
<sequence length="275" mass="31142">MHDVHDDTTWERGGARMRFDIDRYLDKVAALDDSDIDYERFADEPLSDDVLRCLRYMHDVEHHTTCYLRDLLVTSAHEDPAVTSFLAMWSYEEFWHGEAIGKVLEAHGELAGRDRVALTRRRVGADRLRTLGFMAVSSFTDNVVAIAMTWGAINEWTTQAGYLRLASVADHDVLSPLLRRIARQEGRHIDFYASQAEERLTSRSAQRWVRTALKAKWKPVGSNVMPNAETDHLVRMLFGGSEGAAMSERIDERIDRLPGLAGLGLVDDVRRSVAA</sequence>
<reference evidence="1 2" key="1">
    <citation type="journal article" date="2013" name="Int. J. Syst. Evol. Microbiol.">
        <title>Ilumatobacter nonamiense sp. nov. and Ilumatobacter coccineum sp. nov., isolated from seashore sand.</title>
        <authorList>
            <person name="Matsumoto A."/>
            <person name="Kasai H."/>
            <person name="Matsuo Y."/>
            <person name="Shizuri Y."/>
            <person name="Ichikawa N."/>
            <person name="Fujita N."/>
            <person name="Omura S."/>
            <person name="Takahashi Y."/>
        </authorList>
    </citation>
    <scope>NUCLEOTIDE SEQUENCE [LARGE SCALE GENOMIC DNA]</scope>
    <source>
        <strain evidence="2">NBRC 103263 / KCTC 29153 / YM16-304</strain>
    </source>
</reference>
<keyword evidence="2" id="KW-1185">Reference proteome</keyword>